<protein>
    <submittedName>
        <fullName evidence="2">Uncharacterized protein</fullName>
    </submittedName>
</protein>
<gene>
    <name evidence="2" type="ORF">G7B40_038955</name>
</gene>
<dbReference type="EMBL" id="JAALHA020000035">
    <property type="protein sequence ID" value="MDR9900485.1"/>
    <property type="molecule type" value="Genomic_DNA"/>
</dbReference>
<evidence type="ECO:0000256" key="1">
    <source>
        <dbReference type="SAM" id="MobiDB-lite"/>
    </source>
</evidence>
<feature type="region of interest" description="Disordered" evidence="1">
    <location>
        <begin position="196"/>
        <end position="231"/>
    </location>
</feature>
<accession>A0AAP5MCN0</accession>
<name>A0AAP5MCN0_9CYAN</name>
<evidence type="ECO:0000313" key="3">
    <source>
        <dbReference type="Proteomes" id="UP000667802"/>
    </source>
</evidence>
<organism evidence="2 3">
    <name type="scientific">Aetokthonos hydrillicola Thurmond2011</name>
    <dbReference type="NCBI Taxonomy" id="2712845"/>
    <lineage>
        <taxon>Bacteria</taxon>
        <taxon>Bacillati</taxon>
        <taxon>Cyanobacteriota</taxon>
        <taxon>Cyanophyceae</taxon>
        <taxon>Nostocales</taxon>
        <taxon>Hapalosiphonaceae</taxon>
        <taxon>Aetokthonos</taxon>
    </lineage>
</organism>
<dbReference type="AlphaFoldDB" id="A0AAP5MCN0"/>
<keyword evidence="3" id="KW-1185">Reference proteome</keyword>
<sequence>MISLLVPHHAPHFQLKVKGKEQQTSETVSPQSLTLLQTISPDLQPLKMYQGYSPVQITQDNQLAHISEVCSEPLTTSGTMQNGLLSAVDTLPAPLLEKDYCWLPSPGALSFSGNGRPPGQTKQEAQLKKLGVIIPGQVVNPEFLESSFNLPLGWTDPQESRSASELLAKMASYAIAEQPSEMLLIGELQTLHSNVSSTLTPLSDSEDTQKGDRMTKRKTPKPLPPSNTQPDISVEVIEPQELTEEESRLRLHLERKVERAFYEAGKALTELRDRRLYRSTHKTFEEYCRDRFGHSRQKSNYLIAAAGVFDNLTTICCQNSTTQDLKNDLQILPTTEGQVRPLTKLEPDLQRSVWQQAVIEAGNKVPTGRIVKETLERLKEKPLFKASDFCRVGDVFTLTRLEAQERKYNGCWAIAVALNEFTVEVAVHDNTLLVKPENLNKLDSPEAHDQLPQIKERIWRLRNHGALDRGAYTVLESLGRQTYLTPLELGLLQWLEEYYGVEKKS</sequence>
<evidence type="ECO:0000313" key="2">
    <source>
        <dbReference type="EMBL" id="MDR9900485.1"/>
    </source>
</evidence>
<proteinExistence type="predicted"/>
<dbReference type="Proteomes" id="UP000667802">
    <property type="component" value="Unassembled WGS sequence"/>
</dbReference>
<comment type="caution">
    <text evidence="2">The sequence shown here is derived from an EMBL/GenBank/DDBJ whole genome shotgun (WGS) entry which is preliminary data.</text>
</comment>
<reference evidence="3" key="1">
    <citation type="journal article" date="2021" name="Science">
        <title>Hunting the eagle killer: A cyanobacterial neurotoxin causes vacuolar myelinopathy.</title>
        <authorList>
            <person name="Breinlinger S."/>
            <person name="Phillips T.J."/>
            <person name="Haram B.N."/>
            <person name="Mares J."/>
            <person name="Martinez Yerena J.A."/>
            <person name="Hrouzek P."/>
            <person name="Sobotka R."/>
            <person name="Henderson W.M."/>
            <person name="Schmieder P."/>
            <person name="Williams S.M."/>
            <person name="Lauderdale J.D."/>
            <person name="Wilde H.D."/>
            <person name="Gerrin W."/>
            <person name="Kust A."/>
            <person name="Washington J.W."/>
            <person name="Wagner C."/>
            <person name="Geier B."/>
            <person name="Liebeke M."/>
            <person name="Enke H."/>
            <person name="Niedermeyer T.H.J."/>
            <person name="Wilde S.B."/>
        </authorList>
    </citation>
    <scope>NUCLEOTIDE SEQUENCE [LARGE SCALE GENOMIC DNA]</scope>
    <source>
        <strain evidence="3">Thurmond2011</strain>
    </source>
</reference>